<sequence>MLMTPPHQCAPRDPRSDGRWRTSSTLLCRSTSRVINSGSLLLSRSGPAVPRRATSAPTGIPLQGRLRSLRPGTTPWARISGYPIHGNSVPVALCTQLASPDVDIFPRVFLRGLRGLLWSPSLVRAVRRRWELRIPCCIMRHAIPPRAHDVSDGMYPPAVLVRMCVCGVCTSCNYARRICARVYTA</sequence>
<evidence type="ECO:0000256" key="1">
    <source>
        <dbReference type="SAM" id="MobiDB-lite"/>
    </source>
</evidence>
<feature type="region of interest" description="Disordered" evidence="1">
    <location>
        <begin position="1"/>
        <end position="21"/>
    </location>
</feature>
<reference evidence="2 3" key="1">
    <citation type="journal article" date="2015" name="Biotechnol. Biofuels">
        <title>Enhanced degradation of softwood versus hardwood by the white-rot fungus Pycnoporus coccineus.</title>
        <authorList>
            <person name="Couturier M."/>
            <person name="Navarro D."/>
            <person name="Chevret D."/>
            <person name="Henrissat B."/>
            <person name="Piumi F."/>
            <person name="Ruiz-Duenas F.J."/>
            <person name="Martinez A.T."/>
            <person name="Grigoriev I.V."/>
            <person name="Riley R."/>
            <person name="Lipzen A."/>
            <person name="Berrin J.G."/>
            <person name="Master E.R."/>
            <person name="Rosso M.N."/>
        </authorList>
    </citation>
    <scope>NUCLEOTIDE SEQUENCE [LARGE SCALE GENOMIC DNA]</scope>
    <source>
        <strain evidence="2 3">BRFM310</strain>
    </source>
</reference>
<evidence type="ECO:0000313" key="3">
    <source>
        <dbReference type="Proteomes" id="UP000193067"/>
    </source>
</evidence>
<feature type="compositionally biased region" description="Basic and acidic residues" evidence="1">
    <location>
        <begin position="10"/>
        <end position="20"/>
    </location>
</feature>
<dbReference type="AlphaFoldDB" id="A0A1Y2J1N8"/>
<dbReference type="EMBL" id="KZ084089">
    <property type="protein sequence ID" value="OSD06724.1"/>
    <property type="molecule type" value="Genomic_DNA"/>
</dbReference>
<keyword evidence="3" id="KW-1185">Reference proteome</keyword>
<name>A0A1Y2J1N8_TRAC3</name>
<evidence type="ECO:0000313" key="2">
    <source>
        <dbReference type="EMBL" id="OSD06724.1"/>
    </source>
</evidence>
<organism evidence="2 3">
    <name type="scientific">Trametes coccinea (strain BRFM310)</name>
    <name type="common">Pycnoporus coccineus</name>
    <dbReference type="NCBI Taxonomy" id="1353009"/>
    <lineage>
        <taxon>Eukaryota</taxon>
        <taxon>Fungi</taxon>
        <taxon>Dikarya</taxon>
        <taxon>Basidiomycota</taxon>
        <taxon>Agaricomycotina</taxon>
        <taxon>Agaricomycetes</taxon>
        <taxon>Polyporales</taxon>
        <taxon>Polyporaceae</taxon>
        <taxon>Trametes</taxon>
    </lineage>
</organism>
<protein>
    <submittedName>
        <fullName evidence="2">Uncharacterized protein</fullName>
    </submittedName>
</protein>
<proteinExistence type="predicted"/>
<gene>
    <name evidence="2" type="ORF">PYCCODRAFT_757193</name>
</gene>
<accession>A0A1Y2J1N8</accession>
<dbReference type="Proteomes" id="UP000193067">
    <property type="component" value="Unassembled WGS sequence"/>
</dbReference>